<gene>
    <name evidence="3" type="ORF">N7463_004474</name>
</gene>
<feature type="transmembrane region" description="Helical" evidence="2">
    <location>
        <begin position="397"/>
        <end position="415"/>
    </location>
</feature>
<feature type="transmembrane region" description="Helical" evidence="2">
    <location>
        <begin position="367"/>
        <end position="385"/>
    </location>
</feature>
<sequence length="426" mass="48177">MTRRSHFQTGRRPHGYPSFRLNETRVTGPIPFLNPTAAHYEPIQHPEETRPPPQIERLWRSRDNRKGRHAIRVDTEVQPHETGVKVPPLTRSFSTVAKILLRMVTYFPYWDVSYLVAMSFTIGSAVFIVNGFFVWLPLAAPKTEFPHEIDVAGGWTGFVGATIFEIGGILLMFEAFNTNQTGCFGWALQTVVEKSIEDGVPRHAIKKIVPKVSRCEHHQANRKSFLRERHFHHTSDSTHHTSDSAHHASDSIHLHRDDTGYITSSADGRTFRWIPTMTELRKHYFHEIGFLASLILFVSATIFYIGAIVGIPGVFTHMSKGLLDGLYWGTSTLGGLGFTISSWMYMLETQSKWYLPAWRILGWHIGLWNLIGSVGFTLCGALGPASDNSGVNYQSSLATFWGSLAFMIGSMIQWYESLQKNPVEKK</sequence>
<organism evidence="3 4">
    <name type="scientific">Penicillium fimorum</name>
    <dbReference type="NCBI Taxonomy" id="1882269"/>
    <lineage>
        <taxon>Eukaryota</taxon>
        <taxon>Fungi</taxon>
        <taxon>Dikarya</taxon>
        <taxon>Ascomycota</taxon>
        <taxon>Pezizomycotina</taxon>
        <taxon>Eurotiomycetes</taxon>
        <taxon>Eurotiomycetidae</taxon>
        <taxon>Eurotiales</taxon>
        <taxon>Aspergillaceae</taxon>
        <taxon>Penicillium</taxon>
    </lineage>
</organism>
<dbReference type="AlphaFoldDB" id="A0A9X0CAF8"/>
<reference evidence="3" key="2">
    <citation type="journal article" date="2023" name="IMA Fungus">
        <title>Comparative genomic study of the Penicillium genus elucidates a diverse pangenome and 15 lateral gene transfer events.</title>
        <authorList>
            <person name="Petersen C."/>
            <person name="Sorensen T."/>
            <person name="Nielsen M.R."/>
            <person name="Sondergaard T.E."/>
            <person name="Sorensen J.L."/>
            <person name="Fitzpatrick D.A."/>
            <person name="Frisvad J.C."/>
            <person name="Nielsen K.L."/>
        </authorList>
    </citation>
    <scope>NUCLEOTIDE SEQUENCE</scope>
    <source>
        <strain evidence="3">IBT 29495</strain>
    </source>
</reference>
<protein>
    <recommendedName>
        <fullName evidence="5">Integral membrane protein</fullName>
    </recommendedName>
</protein>
<keyword evidence="2" id="KW-0812">Transmembrane</keyword>
<feature type="compositionally biased region" description="Basic residues" evidence="1">
    <location>
        <begin position="1"/>
        <end position="14"/>
    </location>
</feature>
<feature type="transmembrane region" description="Helical" evidence="2">
    <location>
        <begin position="112"/>
        <end position="135"/>
    </location>
</feature>
<feature type="transmembrane region" description="Helical" evidence="2">
    <location>
        <begin position="290"/>
        <end position="314"/>
    </location>
</feature>
<feature type="transmembrane region" description="Helical" evidence="2">
    <location>
        <begin position="155"/>
        <end position="173"/>
    </location>
</feature>
<comment type="caution">
    <text evidence="3">The sequence shown here is derived from an EMBL/GenBank/DDBJ whole genome shotgun (WGS) entry which is preliminary data.</text>
</comment>
<evidence type="ECO:0000256" key="2">
    <source>
        <dbReference type="SAM" id="Phobius"/>
    </source>
</evidence>
<accession>A0A9X0CAF8</accession>
<evidence type="ECO:0000313" key="3">
    <source>
        <dbReference type="EMBL" id="KAJ5514922.1"/>
    </source>
</evidence>
<dbReference type="EMBL" id="JAPWDS010000002">
    <property type="protein sequence ID" value="KAJ5514922.1"/>
    <property type="molecule type" value="Genomic_DNA"/>
</dbReference>
<name>A0A9X0CAF8_9EURO</name>
<keyword evidence="4" id="KW-1185">Reference proteome</keyword>
<keyword evidence="2" id="KW-1133">Transmembrane helix</keyword>
<proteinExistence type="predicted"/>
<evidence type="ECO:0000256" key="1">
    <source>
        <dbReference type="SAM" id="MobiDB-lite"/>
    </source>
</evidence>
<feature type="transmembrane region" description="Helical" evidence="2">
    <location>
        <begin position="326"/>
        <end position="346"/>
    </location>
</feature>
<evidence type="ECO:0000313" key="4">
    <source>
        <dbReference type="Proteomes" id="UP001149954"/>
    </source>
</evidence>
<keyword evidence="2" id="KW-0472">Membrane</keyword>
<dbReference type="OrthoDB" id="2603at2759"/>
<evidence type="ECO:0008006" key="5">
    <source>
        <dbReference type="Google" id="ProtNLM"/>
    </source>
</evidence>
<dbReference type="Proteomes" id="UP001149954">
    <property type="component" value="Unassembled WGS sequence"/>
</dbReference>
<reference evidence="3" key="1">
    <citation type="submission" date="2022-12" db="EMBL/GenBank/DDBJ databases">
        <authorList>
            <person name="Petersen C."/>
        </authorList>
    </citation>
    <scope>NUCLEOTIDE SEQUENCE</scope>
    <source>
        <strain evidence="3">IBT 29495</strain>
    </source>
</reference>
<feature type="region of interest" description="Disordered" evidence="1">
    <location>
        <begin position="1"/>
        <end position="20"/>
    </location>
</feature>